<dbReference type="PANTHER" id="PTHR22916:SF3">
    <property type="entry name" value="UDP-GLCNAC:BETAGAL BETA-1,3-N-ACETYLGLUCOSAMINYLTRANSFERASE-LIKE PROTEIN 1"/>
    <property type="match status" value="1"/>
</dbReference>
<dbReference type="EMBL" id="PKJS01000011">
    <property type="protein sequence ID" value="PKZ68365.1"/>
    <property type="molecule type" value="Genomic_DNA"/>
</dbReference>
<protein>
    <submittedName>
        <fullName evidence="2">Glycosyl transferase family 2</fullName>
    </submittedName>
</protein>
<evidence type="ECO:0000259" key="1">
    <source>
        <dbReference type="Pfam" id="PF00535"/>
    </source>
</evidence>
<reference evidence="2 3" key="1">
    <citation type="submission" date="2017-12" db="EMBL/GenBank/DDBJ databases">
        <title>Phylogenetic diversity of female urinary microbiome.</title>
        <authorList>
            <person name="Thomas-White K."/>
            <person name="Wolfe A.J."/>
        </authorList>
    </citation>
    <scope>NUCLEOTIDE SEQUENCE [LARGE SCALE GENOMIC DNA]</scope>
    <source>
        <strain evidence="2 3">UMB0416</strain>
    </source>
</reference>
<dbReference type="CDD" id="cd00761">
    <property type="entry name" value="Glyco_tranf_GTA_type"/>
    <property type="match status" value="1"/>
</dbReference>
<dbReference type="Proteomes" id="UP000234914">
    <property type="component" value="Unassembled WGS sequence"/>
</dbReference>
<accession>A0A2I1RGW1</accession>
<dbReference type="PANTHER" id="PTHR22916">
    <property type="entry name" value="GLYCOSYLTRANSFERASE"/>
    <property type="match status" value="1"/>
</dbReference>
<evidence type="ECO:0000313" key="2">
    <source>
        <dbReference type="EMBL" id="PKZ68365.1"/>
    </source>
</evidence>
<dbReference type="GO" id="GO:0016758">
    <property type="term" value="F:hexosyltransferase activity"/>
    <property type="evidence" value="ECO:0007669"/>
    <property type="project" value="UniProtKB-ARBA"/>
</dbReference>
<feature type="domain" description="Glycosyltransferase 2-like" evidence="1">
    <location>
        <begin position="3"/>
        <end position="132"/>
    </location>
</feature>
<sequence length="275" mass="32497">MITVGIPFYNAEDFLAEAIKSVLAQTYQNWELLLIDDGSKDKSLEIAKTFESQDNRIRVISDGVNKKLPGRLNQIIYEANGDYIARMDADDIMHPRRLEKQLKILQMYSDIDILGSNAYVIDENNLVFGQRFAKTDGLQKVDHFIHPTVIGKKQWFLDNPYDEKAIRIEDAELWYRTKSFSNFMITNEPLLFYREFGNNYYKKYFQANGSAMHILNKYPEDKFWKNFFLSNKVKGSMYKILNVIGKEQVLIDRRNEKIFEKKINFEKWLEIHESK</sequence>
<dbReference type="InterPro" id="IPR029044">
    <property type="entry name" value="Nucleotide-diphossugar_trans"/>
</dbReference>
<dbReference type="Gene3D" id="3.90.550.10">
    <property type="entry name" value="Spore Coat Polysaccharide Biosynthesis Protein SpsA, Chain A"/>
    <property type="match status" value="1"/>
</dbReference>
<dbReference type="AlphaFoldDB" id="A0A2I1RGW1"/>
<name>A0A2I1RGW1_FAUOS</name>
<keyword evidence="2" id="KW-0808">Transferase</keyword>
<dbReference type="InterPro" id="IPR001173">
    <property type="entry name" value="Glyco_trans_2-like"/>
</dbReference>
<comment type="caution">
    <text evidence="2">The sequence shown here is derived from an EMBL/GenBank/DDBJ whole genome shotgun (WGS) entry which is preliminary data.</text>
</comment>
<organism evidence="2 3">
    <name type="scientific">Faucicola osloensis</name>
    <name type="common">Moraxella osloensis</name>
    <dbReference type="NCBI Taxonomy" id="34062"/>
    <lineage>
        <taxon>Bacteria</taxon>
        <taxon>Pseudomonadati</taxon>
        <taxon>Pseudomonadota</taxon>
        <taxon>Gammaproteobacteria</taxon>
        <taxon>Moraxellales</taxon>
        <taxon>Moraxellaceae</taxon>
        <taxon>Faucicola</taxon>
    </lineage>
</organism>
<dbReference type="SUPFAM" id="SSF53448">
    <property type="entry name" value="Nucleotide-diphospho-sugar transferases"/>
    <property type="match status" value="1"/>
</dbReference>
<proteinExistence type="predicted"/>
<dbReference type="Pfam" id="PF00535">
    <property type="entry name" value="Glycos_transf_2"/>
    <property type="match status" value="1"/>
</dbReference>
<evidence type="ECO:0000313" key="3">
    <source>
        <dbReference type="Proteomes" id="UP000234914"/>
    </source>
</evidence>
<gene>
    <name evidence="2" type="ORF">CYJ96_09320</name>
</gene>